<evidence type="ECO:0000313" key="2">
    <source>
        <dbReference type="Proteomes" id="UP000236291"/>
    </source>
</evidence>
<dbReference type="STRING" id="57577.A0A2K3M3W4"/>
<organism evidence="1 2">
    <name type="scientific">Trifolium pratense</name>
    <name type="common">Red clover</name>
    <dbReference type="NCBI Taxonomy" id="57577"/>
    <lineage>
        <taxon>Eukaryota</taxon>
        <taxon>Viridiplantae</taxon>
        <taxon>Streptophyta</taxon>
        <taxon>Embryophyta</taxon>
        <taxon>Tracheophyta</taxon>
        <taxon>Spermatophyta</taxon>
        <taxon>Magnoliopsida</taxon>
        <taxon>eudicotyledons</taxon>
        <taxon>Gunneridae</taxon>
        <taxon>Pentapetalae</taxon>
        <taxon>rosids</taxon>
        <taxon>fabids</taxon>
        <taxon>Fabales</taxon>
        <taxon>Fabaceae</taxon>
        <taxon>Papilionoideae</taxon>
        <taxon>50 kb inversion clade</taxon>
        <taxon>NPAAA clade</taxon>
        <taxon>Hologalegina</taxon>
        <taxon>IRL clade</taxon>
        <taxon>Trifolieae</taxon>
        <taxon>Trifolium</taxon>
    </lineage>
</organism>
<proteinExistence type="predicted"/>
<reference evidence="1 2" key="2">
    <citation type="journal article" date="2017" name="Front. Plant Sci.">
        <title>Gene Classification and Mining of Molecular Markers Useful in Red Clover (Trifolium pratense) Breeding.</title>
        <authorList>
            <person name="Istvanek J."/>
            <person name="Dluhosova J."/>
            <person name="Dluhos P."/>
            <person name="Patkova L."/>
            <person name="Nedelnik J."/>
            <person name="Repkova J."/>
        </authorList>
    </citation>
    <scope>NUCLEOTIDE SEQUENCE [LARGE SCALE GENOMIC DNA]</scope>
    <source>
        <strain evidence="2">cv. Tatra</strain>
        <tissue evidence="1">Young leaves</tissue>
    </source>
</reference>
<reference evidence="1 2" key="1">
    <citation type="journal article" date="2014" name="Am. J. Bot.">
        <title>Genome assembly and annotation for red clover (Trifolium pratense; Fabaceae).</title>
        <authorList>
            <person name="Istvanek J."/>
            <person name="Jaros M."/>
            <person name="Krenek A."/>
            <person name="Repkova J."/>
        </authorList>
    </citation>
    <scope>NUCLEOTIDE SEQUENCE [LARGE SCALE GENOMIC DNA]</scope>
    <source>
        <strain evidence="2">cv. Tatra</strain>
        <tissue evidence="1">Young leaves</tissue>
    </source>
</reference>
<evidence type="ECO:0000313" key="1">
    <source>
        <dbReference type="EMBL" id="PNX85454.1"/>
    </source>
</evidence>
<dbReference type="ExpressionAtlas" id="A0A2K3M3W4">
    <property type="expression patterns" value="baseline"/>
</dbReference>
<dbReference type="AlphaFoldDB" id="A0A2K3M3W4"/>
<sequence length="102" mass="10983">SVELTGEAVEFLNGIFRLLDTDKDRALRPAEVDKLFCTAPESLSACGGKAAYISTLPRPRLTDLSIAREGMVARIDAGPMVAPTSLPRGLIQGLRHYEIALS</sequence>
<gene>
    <name evidence="1" type="ORF">L195_g041523</name>
</gene>
<accession>A0A2K3M3W4</accession>
<name>A0A2K3M3W4_TRIPR</name>
<feature type="non-terminal residue" evidence="1">
    <location>
        <position position="1"/>
    </location>
</feature>
<dbReference type="Gene3D" id="1.10.238.10">
    <property type="entry name" value="EF-hand"/>
    <property type="match status" value="1"/>
</dbReference>
<dbReference type="Proteomes" id="UP000236291">
    <property type="component" value="Unassembled WGS sequence"/>
</dbReference>
<comment type="caution">
    <text evidence="1">The sequence shown here is derived from an EMBL/GenBank/DDBJ whole genome shotgun (WGS) entry which is preliminary data.</text>
</comment>
<protein>
    <submittedName>
        <fullName evidence="1">Mitochondrial rho GTPase 1-like protein</fullName>
    </submittedName>
</protein>
<dbReference type="EMBL" id="ASHM01048762">
    <property type="protein sequence ID" value="PNX85454.1"/>
    <property type="molecule type" value="Genomic_DNA"/>
</dbReference>